<dbReference type="RefSeq" id="WP_199706143.1">
    <property type="nucleotide sequence ID" value="NZ_JAEMNV010000007.1"/>
</dbReference>
<dbReference type="InterPro" id="IPR027379">
    <property type="entry name" value="CLS_N"/>
</dbReference>
<dbReference type="Pfam" id="PF13396">
    <property type="entry name" value="PLDc_N"/>
    <property type="match status" value="1"/>
</dbReference>
<dbReference type="EMBL" id="JAEMNV010000007">
    <property type="protein sequence ID" value="MBJ8341253.1"/>
    <property type="molecule type" value="Genomic_DNA"/>
</dbReference>
<keyword evidence="5 6" id="KW-0472">Membrane</keyword>
<dbReference type="AlphaFoldDB" id="A0A934U5U6"/>
<sequence>MTHKRWADLSPAAQSGISILAISQLALAIAAWVDLARRPAEEVRGRKPLWAAAIVVNFVGPIAYFRWGRTGSSEVSGG</sequence>
<evidence type="ECO:0000256" key="2">
    <source>
        <dbReference type="ARBA" id="ARBA00022475"/>
    </source>
</evidence>
<evidence type="ECO:0000256" key="6">
    <source>
        <dbReference type="SAM" id="Phobius"/>
    </source>
</evidence>
<reference evidence="8" key="1">
    <citation type="submission" date="2020-12" db="EMBL/GenBank/DDBJ databases">
        <title>Antrihabitans popcorni sp. nov. and Antrihabitans auranticaus sp. nov., isolated from a larva cave.</title>
        <authorList>
            <person name="Lee S.D."/>
            <person name="Kim I.S."/>
        </authorList>
    </citation>
    <scope>NUCLEOTIDE SEQUENCE</scope>
    <source>
        <strain evidence="8">YC3-6</strain>
    </source>
</reference>
<evidence type="ECO:0000259" key="7">
    <source>
        <dbReference type="Pfam" id="PF13396"/>
    </source>
</evidence>
<evidence type="ECO:0000256" key="1">
    <source>
        <dbReference type="ARBA" id="ARBA00004651"/>
    </source>
</evidence>
<feature type="transmembrane region" description="Helical" evidence="6">
    <location>
        <begin position="12"/>
        <end position="36"/>
    </location>
</feature>
<organism evidence="8 9">
    <name type="scientific">Antrihabitans stalagmiti</name>
    <dbReference type="NCBI Taxonomy" id="2799499"/>
    <lineage>
        <taxon>Bacteria</taxon>
        <taxon>Bacillati</taxon>
        <taxon>Actinomycetota</taxon>
        <taxon>Actinomycetes</taxon>
        <taxon>Mycobacteriales</taxon>
        <taxon>Nocardiaceae</taxon>
        <taxon>Antrihabitans</taxon>
    </lineage>
</organism>
<proteinExistence type="predicted"/>
<protein>
    <submittedName>
        <fullName evidence="8">PLDc_N domain-containing protein</fullName>
    </submittedName>
</protein>
<evidence type="ECO:0000256" key="5">
    <source>
        <dbReference type="ARBA" id="ARBA00023136"/>
    </source>
</evidence>
<gene>
    <name evidence="8" type="ORF">JGU71_20415</name>
</gene>
<keyword evidence="9" id="KW-1185">Reference proteome</keyword>
<keyword evidence="4 6" id="KW-1133">Transmembrane helix</keyword>
<keyword evidence="2" id="KW-1003">Cell membrane</keyword>
<evidence type="ECO:0000313" key="8">
    <source>
        <dbReference type="EMBL" id="MBJ8341253.1"/>
    </source>
</evidence>
<keyword evidence="3 6" id="KW-0812">Transmembrane</keyword>
<comment type="subcellular location">
    <subcellularLocation>
        <location evidence="1">Cell membrane</location>
        <topology evidence="1">Multi-pass membrane protein</topology>
    </subcellularLocation>
</comment>
<feature type="transmembrane region" description="Helical" evidence="6">
    <location>
        <begin position="48"/>
        <end position="67"/>
    </location>
</feature>
<comment type="caution">
    <text evidence="8">The sequence shown here is derived from an EMBL/GenBank/DDBJ whole genome shotgun (WGS) entry which is preliminary data.</text>
</comment>
<feature type="domain" description="Cardiolipin synthase N-terminal" evidence="7">
    <location>
        <begin position="26"/>
        <end position="69"/>
    </location>
</feature>
<dbReference type="Proteomes" id="UP000655868">
    <property type="component" value="Unassembled WGS sequence"/>
</dbReference>
<evidence type="ECO:0000256" key="4">
    <source>
        <dbReference type="ARBA" id="ARBA00022989"/>
    </source>
</evidence>
<name>A0A934U5U6_9NOCA</name>
<dbReference type="GO" id="GO:0005886">
    <property type="term" value="C:plasma membrane"/>
    <property type="evidence" value="ECO:0007669"/>
    <property type="project" value="UniProtKB-SubCell"/>
</dbReference>
<accession>A0A934U5U6</accession>
<evidence type="ECO:0000313" key="9">
    <source>
        <dbReference type="Proteomes" id="UP000655868"/>
    </source>
</evidence>
<evidence type="ECO:0000256" key="3">
    <source>
        <dbReference type="ARBA" id="ARBA00022692"/>
    </source>
</evidence>